<keyword evidence="1" id="KW-0175">Coiled coil</keyword>
<dbReference type="GO" id="GO:0035014">
    <property type="term" value="F:phosphatidylinositol 3-kinase regulator activity"/>
    <property type="evidence" value="ECO:0007669"/>
    <property type="project" value="TreeGrafter"/>
</dbReference>
<dbReference type="PANTHER" id="PTHR13664:SF0">
    <property type="entry name" value="BECLIN 1-ASSOCIATED AUTOPHAGY-RELATED KEY REGULATOR"/>
    <property type="match status" value="1"/>
</dbReference>
<dbReference type="GO" id="GO:0035032">
    <property type="term" value="C:phosphatidylinositol 3-kinase complex, class III"/>
    <property type="evidence" value="ECO:0007669"/>
    <property type="project" value="TreeGrafter"/>
</dbReference>
<dbReference type="GO" id="GO:0009267">
    <property type="term" value="P:cellular response to starvation"/>
    <property type="evidence" value="ECO:0007669"/>
    <property type="project" value="TreeGrafter"/>
</dbReference>
<dbReference type="GO" id="GO:0097632">
    <property type="term" value="C:extrinsic component of phagophore assembly site membrane"/>
    <property type="evidence" value="ECO:0007669"/>
    <property type="project" value="TreeGrafter"/>
</dbReference>
<evidence type="ECO:0000313" key="4">
    <source>
        <dbReference type="Proteomes" id="UP001497623"/>
    </source>
</evidence>
<dbReference type="GO" id="GO:0000045">
    <property type="term" value="P:autophagosome assembly"/>
    <property type="evidence" value="ECO:0007669"/>
    <property type="project" value="TreeGrafter"/>
</dbReference>
<dbReference type="Proteomes" id="UP001497623">
    <property type="component" value="Unassembled WGS sequence"/>
</dbReference>
<dbReference type="EMBL" id="CAXKWB010023998">
    <property type="protein sequence ID" value="CAL4125730.1"/>
    <property type="molecule type" value="Genomic_DNA"/>
</dbReference>
<feature type="region of interest" description="Disordered" evidence="2">
    <location>
        <begin position="82"/>
        <end position="105"/>
    </location>
</feature>
<dbReference type="PANTHER" id="PTHR13664">
    <property type="entry name" value="BECLIN 1-ASSOCIATED AUTOPHAGY-RELATED KEY REGULATOR"/>
    <property type="match status" value="1"/>
</dbReference>
<dbReference type="GO" id="GO:0005776">
    <property type="term" value="C:autophagosome"/>
    <property type="evidence" value="ECO:0007669"/>
    <property type="project" value="TreeGrafter"/>
</dbReference>
<feature type="compositionally biased region" description="Acidic residues" evidence="2">
    <location>
        <begin position="408"/>
        <end position="427"/>
    </location>
</feature>
<feature type="compositionally biased region" description="Basic and acidic residues" evidence="2">
    <location>
        <begin position="88"/>
        <end position="104"/>
    </location>
</feature>
<dbReference type="GO" id="GO:0000423">
    <property type="term" value="P:mitophagy"/>
    <property type="evidence" value="ECO:0007669"/>
    <property type="project" value="TreeGrafter"/>
</dbReference>
<feature type="non-terminal residue" evidence="3">
    <location>
        <position position="441"/>
    </location>
</feature>
<gene>
    <name evidence="3" type="ORF">MNOR_LOCUS25296</name>
</gene>
<protein>
    <submittedName>
        <fullName evidence="3">Uncharacterized protein</fullName>
    </submittedName>
</protein>
<sequence length="441" mass="50245">SVQCFVKWREMSSLTSSDDPPVPTVFQVTPTGDRYSSHDHCTLERCPLCNQKTKAFYCKECVRNGNFYHSQLKIPERILRQKTGHLSSSRERPMMEPGHEEKELTSAGHTRYLIKEKMAEVRDRIELMQRVVDNTRDSTKLIKKQSIEVANSNAKRKRDLPLFQQRLIKMCGILMQYQEKIGGKKEMLAISEAQLKGVVRGNIRQLTRYIFPITEVQPARSLDSDPEHLDTVSAIAEASQTTYVRGRWVYTDTSHETQYRIVSPLLPGSGDYSTYNLIAHGSSGLVSLSATIIKTVDLKGHPRSLETCVNLSFLAPIYHTQTQCCDIKKIIHSEFCRHELSEAQFTRRVSRLNTNVIYLCLSQNVPPDMLRPLQTTSNLLTVLDTQSSDLGRQGSFEVFDTLLESMEEGMQEETGEVSDSEEEEDTDTLSSEWETDPLIHM</sequence>
<dbReference type="Pfam" id="PF10186">
    <property type="entry name" value="ATG14"/>
    <property type="match status" value="1"/>
</dbReference>
<dbReference type="GO" id="GO:0097629">
    <property type="term" value="C:extrinsic component of omegasome membrane"/>
    <property type="evidence" value="ECO:0007669"/>
    <property type="project" value="TreeGrafter"/>
</dbReference>
<accession>A0AAV2RHH6</accession>
<proteinExistence type="predicted"/>
<dbReference type="AlphaFoldDB" id="A0AAV2RHH6"/>
<comment type="caution">
    <text evidence="3">The sequence shown here is derived from an EMBL/GenBank/DDBJ whole genome shotgun (WGS) entry which is preliminary data.</text>
</comment>
<evidence type="ECO:0000313" key="3">
    <source>
        <dbReference type="EMBL" id="CAL4125730.1"/>
    </source>
</evidence>
<evidence type="ECO:0000256" key="2">
    <source>
        <dbReference type="SAM" id="MobiDB-lite"/>
    </source>
</evidence>
<evidence type="ECO:0000256" key="1">
    <source>
        <dbReference type="ARBA" id="ARBA00023054"/>
    </source>
</evidence>
<keyword evidence="4" id="KW-1185">Reference proteome</keyword>
<name>A0AAV2RHH6_MEGNR</name>
<feature type="non-terminal residue" evidence="3">
    <location>
        <position position="1"/>
    </location>
</feature>
<feature type="region of interest" description="Disordered" evidence="2">
    <location>
        <begin position="408"/>
        <end position="441"/>
    </location>
</feature>
<dbReference type="GO" id="GO:0016240">
    <property type="term" value="P:autophagosome membrane docking"/>
    <property type="evidence" value="ECO:0007669"/>
    <property type="project" value="TreeGrafter"/>
</dbReference>
<dbReference type="InterPro" id="IPR018791">
    <property type="entry name" value="UV_resistance/autophagy_Atg14"/>
</dbReference>
<organism evidence="3 4">
    <name type="scientific">Meganyctiphanes norvegica</name>
    <name type="common">Northern krill</name>
    <name type="synonym">Thysanopoda norvegica</name>
    <dbReference type="NCBI Taxonomy" id="48144"/>
    <lineage>
        <taxon>Eukaryota</taxon>
        <taxon>Metazoa</taxon>
        <taxon>Ecdysozoa</taxon>
        <taxon>Arthropoda</taxon>
        <taxon>Crustacea</taxon>
        <taxon>Multicrustacea</taxon>
        <taxon>Malacostraca</taxon>
        <taxon>Eumalacostraca</taxon>
        <taxon>Eucarida</taxon>
        <taxon>Euphausiacea</taxon>
        <taxon>Euphausiidae</taxon>
        <taxon>Meganyctiphanes</taxon>
    </lineage>
</organism>
<reference evidence="3 4" key="1">
    <citation type="submission" date="2024-05" db="EMBL/GenBank/DDBJ databases">
        <authorList>
            <person name="Wallberg A."/>
        </authorList>
    </citation>
    <scope>NUCLEOTIDE SEQUENCE [LARGE SCALE GENOMIC DNA]</scope>
</reference>
<dbReference type="GO" id="GO:0043495">
    <property type="term" value="F:protein-membrane adaptor activity"/>
    <property type="evidence" value="ECO:0007669"/>
    <property type="project" value="TreeGrafter"/>
</dbReference>